<protein>
    <submittedName>
        <fullName evidence="1">Uncharacterized protein</fullName>
    </submittedName>
</protein>
<sequence>MEIWLMKAEFTIWNKARLTLQVGRFVGSSGCPDGLSKGSVGSSGPCWFRDLVSGLELRNQLCQGSWAHHHTAGIRSEE</sequence>
<keyword evidence="2" id="KW-1185">Reference proteome</keyword>
<reference evidence="1 2" key="1">
    <citation type="journal article" date="2023" name="bioRxiv">
        <title>Conserved and derived expression patterns and positive selection on dental genes reveal complex evolutionary context of ever-growing rodent molars.</title>
        <authorList>
            <person name="Calamari Z.T."/>
            <person name="Song A."/>
            <person name="Cohen E."/>
            <person name="Akter M."/>
            <person name="Roy R.D."/>
            <person name="Hallikas O."/>
            <person name="Christensen M.M."/>
            <person name="Li P."/>
            <person name="Marangoni P."/>
            <person name="Jernvall J."/>
            <person name="Klein O.D."/>
        </authorList>
    </citation>
    <scope>NUCLEOTIDE SEQUENCE [LARGE SCALE GENOMIC DNA]</scope>
    <source>
        <strain evidence="1">V071</strain>
    </source>
</reference>
<dbReference type="AlphaFoldDB" id="A0AAW0HIU0"/>
<organism evidence="1 2">
    <name type="scientific">Myodes glareolus</name>
    <name type="common">Bank vole</name>
    <name type="synonym">Clethrionomys glareolus</name>
    <dbReference type="NCBI Taxonomy" id="447135"/>
    <lineage>
        <taxon>Eukaryota</taxon>
        <taxon>Metazoa</taxon>
        <taxon>Chordata</taxon>
        <taxon>Craniata</taxon>
        <taxon>Vertebrata</taxon>
        <taxon>Euteleostomi</taxon>
        <taxon>Mammalia</taxon>
        <taxon>Eutheria</taxon>
        <taxon>Euarchontoglires</taxon>
        <taxon>Glires</taxon>
        <taxon>Rodentia</taxon>
        <taxon>Myomorpha</taxon>
        <taxon>Muroidea</taxon>
        <taxon>Cricetidae</taxon>
        <taxon>Arvicolinae</taxon>
        <taxon>Myodes</taxon>
    </lineage>
</organism>
<dbReference type="Proteomes" id="UP001488838">
    <property type="component" value="Unassembled WGS sequence"/>
</dbReference>
<accession>A0AAW0HIU0</accession>
<comment type="caution">
    <text evidence="1">The sequence shown here is derived from an EMBL/GenBank/DDBJ whole genome shotgun (WGS) entry which is preliminary data.</text>
</comment>
<evidence type="ECO:0000313" key="1">
    <source>
        <dbReference type="EMBL" id="KAK7801132.1"/>
    </source>
</evidence>
<proteinExistence type="predicted"/>
<evidence type="ECO:0000313" key="2">
    <source>
        <dbReference type="Proteomes" id="UP001488838"/>
    </source>
</evidence>
<name>A0AAW0HIU0_MYOGA</name>
<gene>
    <name evidence="1" type="ORF">U0070_002799</name>
</gene>
<dbReference type="EMBL" id="JBBHLL010000519">
    <property type="protein sequence ID" value="KAK7801132.1"/>
    <property type="molecule type" value="Genomic_DNA"/>
</dbReference>